<dbReference type="CDD" id="cd07087">
    <property type="entry name" value="ALDH_F3-13-14_CALDH-like"/>
    <property type="match status" value="1"/>
</dbReference>
<dbReference type="SUPFAM" id="SSF53720">
    <property type="entry name" value="ALDH-like"/>
    <property type="match status" value="1"/>
</dbReference>
<feature type="domain" description="Aldehyde dehydrogenase" evidence="8">
    <location>
        <begin position="21"/>
        <end position="444"/>
    </location>
</feature>
<evidence type="ECO:0000313" key="9">
    <source>
        <dbReference type="EMBL" id="ADU48656.1"/>
    </source>
</evidence>
<dbReference type="Gene3D" id="3.40.605.10">
    <property type="entry name" value="Aldehyde Dehydrogenase, Chain A, domain 1"/>
    <property type="match status" value="1"/>
</dbReference>
<sequence>MTQTMRPTTDGAEGATTLEAASLVDELRSVFAAGVTKPLAWRTAQLTGLRRMLTEQETALADALATDLGKHGTESWITELGFTSNEITHILRNLKSWLRPRATSIPLWMRPARAKVVREPLGVVLVISPWNYPVQLSLAPLAGALAAGNAVVLKPSELAPATSAVLARLLPQYLDASAVRVVEGGVPETTELLAERWDHIFFTGNGAVGRVVLEAAARHLTPVTLELGGKSPAFVDEGADLETAARRIVWGKFTNAGQTCVAPDFVIATRPVLDALRPLIDRAIRDFYGEDASRSEGYGRIVNARHFGRLAALITEGHVVRGGAVDADNRYIEPTVLDGVDGDHLSMQEEIFGPILPLVEVGGVDEAVQFVTARDKPLALYVFTSNGETKRRFIRDTSSGGLIFNAPLVHMGAPRLPFGGVGESGMGKYHGEESVAIFSHAKAVVDVPAKPDLLAAIYPPFSSVQDRLVRRFIARPRP</sequence>
<proteinExistence type="inferred from homology"/>
<dbReference type="InterPro" id="IPR016161">
    <property type="entry name" value="Ald_DH/histidinol_DH"/>
</dbReference>
<evidence type="ECO:0000256" key="3">
    <source>
        <dbReference type="ARBA" id="ARBA00023027"/>
    </source>
</evidence>
<protein>
    <recommendedName>
        <fullName evidence="4">Aldehyde dehydrogenase</fullName>
    </recommendedName>
</protein>
<dbReference type="InterPro" id="IPR016163">
    <property type="entry name" value="Ald_DH_C"/>
</dbReference>
<dbReference type="eggNOG" id="COG1012">
    <property type="taxonomic scope" value="Bacteria"/>
</dbReference>
<evidence type="ECO:0000256" key="7">
    <source>
        <dbReference type="RuleBase" id="RU003345"/>
    </source>
</evidence>
<dbReference type="PANTHER" id="PTHR43570:SF16">
    <property type="entry name" value="ALDEHYDE DEHYDROGENASE TYPE III, ISOFORM Q"/>
    <property type="match status" value="1"/>
</dbReference>
<dbReference type="PIRSF" id="PIRSF036492">
    <property type="entry name" value="ALDH"/>
    <property type="match status" value="1"/>
</dbReference>
<organism evidence="9 10">
    <name type="scientific">Intrasporangium calvum (strain ATCC 23552 / DSM 43043 / JCM 3097 / NBRC 12989 / NCIMB 10167 / NRRL B-3866 / 7 KIP)</name>
    <dbReference type="NCBI Taxonomy" id="710696"/>
    <lineage>
        <taxon>Bacteria</taxon>
        <taxon>Bacillati</taxon>
        <taxon>Actinomycetota</taxon>
        <taxon>Actinomycetes</taxon>
        <taxon>Micrococcales</taxon>
        <taxon>Intrasporangiaceae</taxon>
        <taxon>Intrasporangium</taxon>
    </lineage>
</organism>
<evidence type="ECO:0000256" key="1">
    <source>
        <dbReference type="ARBA" id="ARBA00009986"/>
    </source>
</evidence>
<reference evidence="9 10" key="1">
    <citation type="journal article" date="2010" name="Stand. Genomic Sci.">
        <title>Complete genome sequence of Intrasporangium calvum type strain (7 KIP).</title>
        <authorList>
            <person name="Del Rio T.G."/>
            <person name="Chertkov O."/>
            <person name="Yasawong M."/>
            <person name="Lucas S."/>
            <person name="Deshpande S."/>
            <person name="Cheng J.F."/>
            <person name="Detter C."/>
            <person name="Tapia R."/>
            <person name="Han C."/>
            <person name="Goodwin L."/>
            <person name="Pitluck S."/>
            <person name="Liolios K."/>
            <person name="Ivanova N."/>
            <person name="Mavromatis K."/>
            <person name="Pati A."/>
            <person name="Chen A."/>
            <person name="Palaniappan K."/>
            <person name="Land M."/>
            <person name="Hauser L."/>
            <person name="Chang Y.J."/>
            <person name="Jeffries C.D."/>
            <person name="Rohde M."/>
            <person name="Pukall R."/>
            <person name="Sikorski J."/>
            <person name="Goker M."/>
            <person name="Woyke T."/>
            <person name="Bristow J."/>
            <person name="Eisen J.A."/>
            <person name="Markowitz V."/>
            <person name="Hugenholtz P."/>
            <person name="Kyrpides N.C."/>
            <person name="Klenk H.P."/>
            <person name="Lapidus A."/>
        </authorList>
    </citation>
    <scope>NUCLEOTIDE SEQUENCE [LARGE SCALE GENOMIC DNA]</scope>
    <source>
        <strain evidence="10">ATCC 23552 / DSM 43043 / JCM 3097 / NBRC 12989 / 7 KIP</strain>
    </source>
</reference>
<dbReference type="GO" id="GO:0004029">
    <property type="term" value="F:aldehyde dehydrogenase (NAD+) activity"/>
    <property type="evidence" value="ECO:0007669"/>
    <property type="project" value="TreeGrafter"/>
</dbReference>
<keyword evidence="10" id="KW-1185">Reference proteome</keyword>
<dbReference type="EMBL" id="CP002343">
    <property type="protein sequence ID" value="ADU48656.1"/>
    <property type="molecule type" value="Genomic_DNA"/>
</dbReference>
<comment type="similarity">
    <text evidence="1 4 7">Belongs to the aldehyde dehydrogenase family.</text>
</comment>
<dbReference type="Gene3D" id="3.40.309.10">
    <property type="entry name" value="Aldehyde Dehydrogenase, Chain A, domain 2"/>
    <property type="match status" value="1"/>
</dbReference>
<evidence type="ECO:0000256" key="6">
    <source>
        <dbReference type="PROSITE-ProRule" id="PRU10007"/>
    </source>
</evidence>
<dbReference type="Pfam" id="PF00171">
    <property type="entry name" value="Aldedh"/>
    <property type="match status" value="1"/>
</dbReference>
<keyword evidence="2 4" id="KW-0560">Oxidoreductase</keyword>
<dbReference type="PANTHER" id="PTHR43570">
    <property type="entry name" value="ALDEHYDE DEHYDROGENASE"/>
    <property type="match status" value="1"/>
</dbReference>
<dbReference type="InterPro" id="IPR016160">
    <property type="entry name" value="Ald_DH_CS_CYS"/>
</dbReference>
<feature type="active site" evidence="5">
    <location>
        <position position="260"/>
    </location>
</feature>
<feature type="active site" evidence="5 6">
    <location>
        <position position="226"/>
    </location>
</feature>
<dbReference type="KEGG" id="ica:Intca_2146"/>
<dbReference type="FunFam" id="3.40.309.10:FF:000003">
    <property type="entry name" value="Aldehyde dehydrogenase"/>
    <property type="match status" value="1"/>
</dbReference>
<evidence type="ECO:0000259" key="8">
    <source>
        <dbReference type="Pfam" id="PF00171"/>
    </source>
</evidence>
<accession>E6SDK4</accession>
<gene>
    <name evidence="9" type="ordered locus">Intca_2146</name>
</gene>
<dbReference type="HOGENOM" id="CLU_005391_3_1_11"/>
<evidence type="ECO:0000313" key="10">
    <source>
        <dbReference type="Proteomes" id="UP000008914"/>
    </source>
</evidence>
<dbReference type="PROSITE" id="PS00687">
    <property type="entry name" value="ALDEHYDE_DEHYDR_GLU"/>
    <property type="match status" value="1"/>
</dbReference>
<dbReference type="InterPro" id="IPR029510">
    <property type="entry name" value="Ald_DH_CS_GLU"/>
</dbReference>
<dbReference type="GO" id="GO:0006081">
    <property type="term" value="P:aldehyde metabolic process"/>
    <property type="evidence" value="ECO:0007669"/>
    <property type="project" value="InterPro"/>
</dbReference>
<evidence type="ECO:0000256" key="2">
    <source>
        <dbReference type="ARBA" id="ARBA00023002"/>
    </source>
</evidence>
<dbReference type="PROSITE" id="PS00070">
    <property type="entry name" value="ALDEHYDE_DEHYDR_CYS"/>
    <property type="match status" value="1"/>
</dbReference>
<dbReference type="AlphaFoldDB" id="E6SDK4"/>
<keyword evidence="3" id="KW-0520">NAD</keyword>
<dbReference type="Proteomes" id="UP000008914">
    <property type="component" value="Chromosome"/>
</dbReference>
<dbReference type="STRING" id="710696.Intca_2146"/>
<name>E6SDK4_INTC7</name>
<evidence type="ECO:0000256" key="4">
    <source>
        <dbReference type="PIRNR" id="PIRNR036492"/>
    </source>
</evidence>
<dbReference type="InterPro" id="IPR012394">
    <property type="entry name" value="Aldehyde_DH_NAD(P)"/>
</dbReference>
<dbReference type="InterPro" id="IPR015590">
    <property type="entry name" value="Aldehyde_DH_dom"/>
</dbReference>
<dbReference type="FunFam" id="3.40.605.10:FF:000004">
    <property type="entry name" value="Aldehyde dehydrogenase"/>
    <property type="match status" value="1"/>
</dbReference>
<dbReference type="GO" id="GO:0005737">
    <property type="term" value="C:cytoplasm"/>
    <property type="evidence" value="ECO:0007669"/>
    <property type="project" value="TreeGrafter"/>
</dbReference>
<dbReference type="InterPro" id="IPR016162">
    <property type="entry name" value="Ald_DH_N"/>
</dbReference>
<evidence type="ECO:0000256" key="5">
    <source>
        <dbReference type="PIRSR" id="PIRSR036492-1"/>
    </source>
</evidence>